<proteinExistence type="predicted"/>
<evidence type="ECO:0000313" key="2">
    <source>
        <dbReference type="Proteomes" id="UP000215214"/>
    </source>
</evidence>
<evidence type="ECO:0000313" key="1">
    <source>
        <dbReference type="EMBL" id="SNR17387.1"/>
    </source>
</evidence>
<organism evidence="1 2">
    <name type="scientific">Tenacibaculum jejuense</name>
    <dbReference type="NCBI Taxonomy" id="584609"/>
    <lineage>
        <taxon>Bacteria</taxon>
        <taxon>Pseudomonadati</taxon>
        <taxon>Bacteroidota</taxon>
        <taxon>Flavobacteriia</taxon>
        <taxon>Flavobacteriales</taxon>
        <taxon>Flavobacteriaceae</taxon>
        <taxon>Tenacibaculum</taxon>
    </lineage>
</organism>
<reference evidence="1 2" key="1">
    <citation type="submission" date="2017-07" db="EMBL/GenBank/DDBJ databases">
        <authorList>
            <person name="Sun Z.S."/>
            <person name="Albrecht U."/>
            <person name="Echele G."/>
            <person name="Lee C.C."/>
        </authorList>
    </citation>
    <scope>NUCLEOTIDE SEQUENCE [LARGE SCALE GENOMIC DNA]</scope>
    <source>
        <strain evidence="2">type strain: KCTC 22618</strain>
    </source>
</reference>
<dbReference type="AlphaFoldDB" id="A0A238UDW2"/>
<sequence>MTFKLTTYKTLKGKKEILETKQQKNTQAIVYQNDEPSFWVDCFDLQTESNVQMNYLVLCQKRSMKEVIKEIAKKNNVNITIQEAPLFSVKADSVDTDIQLPPLPLEWLN</sequence>
<gene>
    <name evidence="1" type="ORF">TJEJU_3751</name>
</gene>
<dbReference type="KEGG" id="tje:TJEJU_3751"/>
<name>A0A238UDW2_9FLAO</name>
<dbReference type="RefSeq" id="WP_095074523.1">
    <property type="nucleotide sequence ID" value="NZ_LT899436.1"/>
</dbReference>
<dbReference type="EMBL" id="LT899436">
    <property type="protein sequence ID" value="SNR17387.1"/>
    <property type="molecule type" value="Genomic_DNA"/>
</dbReference>
<protein>
    <submittedName>
        <fullName evidence="1">Uncharacterized protein</fullName>
    </submittedName>
</protein>
<accession>A0A238UDW2</accession>
<dbReference type="OrthoDB" id="1202121at2"/>
<dbReference type="Proteomes" id="UP000215214">
    <property type="component" value="Chromosome TJEJU"/>
</dbReference>
<keyword evidence="2" id="KW-1185">Reference proteome</keyword>